<keyword evidence="3" id="KW-1185">Reference proteome</keyword>
<dbReference type="EMBL" id="CP045851">
    <property type="protein sequence ID" value="QGG94360.1"/>
    <property type="molecule type" value="Genomic_DNA"/>
</dbReference>
<sequence>MLPPDRREVLLDMLRPPVGYRLDAAVGTTFTLSLDAALVVPLAFASFRLSGTSDPIAVMEAVRSAADRVDVFCQAGQVTVPMQASGLFAFLEPMVHEVRRPRPGHLFHPKVWFLRYTADGETPWLRLLCMTRNLTDDASWDLAVRLDADEGAQSYSDNQPLARFIEALPGMATGPLPAERAARIRRLVTAAHRAEWEYPDDVNEIAFWPLGIGASESPRFDGYRHLVVAPFLNDGGLARLIPSPSTDSTVVSRVEDLERLSPATLETLGSTKIMNSAADLDDPEAEELRDRDRLAGLHAKMVVVERSQRAHVFIGSANATDAAYGGNVEMMVELVGGASKLGVERLLGTTDGFGTLLEPYSPLGDAPDDPTEEALRLLRELLRTAAEANFVATVVRDGESYRERITADRLAVPSGVRLTAELITLPGTAAQIDDRRPLDSTLGPLALDQVTPFLVLRASTNGPGGEQLHQATVVRCHLVDDPDGRLDEILARQVDTPEKFLRFLLLLLGIADPSVLMADTGGSAGGSWSIAGTSNGVFELLARAASDRPEALDDLDRLVGRLQATTTGATVLPDGFDAVWQVISAARAELAKLHRTATP</sequence>
<evidence type="ECO:0000313" key="3">
    <source>
        <dbReference type="Proteomes" id="UP000334019"/>
    </source>
</evidence>
<feature type="domain" description="PLD phosphodiesterase" evidence="1">
    <location>
        <begin position="293"/>
        <end position="323"/>
    </location>
</feature>
<evidence type="ECO:0000259" key="1">
    <source>
        <dbReference type="PROSITE" id="PS50035"/>
    </source>
</evidence>
<gene>
    <name evidence="2" type="ORF">GH723_04160</name>
</gene>
<dbReference type="InterPro" id="IPR059166">
    <property type="entry name" value="PLD-like_cat"/>
</dbReference>
<dbReference type="GO" id="GO:0006793">
    <property type="term" value="P:phosphorus metabolic process"/>
    <property type="evidence" value="ECO:0007669"/>
    <property type="project" value="UniProtKB-ARBA"/>
</dbReference>
<dbReference type="Gene3D" id="3.30.870.10">
    <property type="entry name" value="Endonuclease Chain A"/>
    <property type="match status" value="1"/>
</dbReference>
<dbReference type="CDD" id="cd09176">
    <property type="entry name" value="PLDc_unchar6"/>
    <property type="match status" value="1"/>
</dbReference>
<reference evidence="2 3" key="1">
    <citation type="submission" date="2019-11" db="EMBL/GenBank/DDBJ databases">
        <authorList>
            <person name="He Y."/>
        </authorList>
    </citation>
    <scope>NUCLEOTIDE SEQUENCE [LARGE SCALE GENOMIC DNA]</scope>
    <source>
        <strain evidence="2 3">SCSIO 58843</strain>
    </source>
</reference>
<protein>
    <recommendedName>
        <fullName evidence="1">PLD phosphodiesterase domain-containing protein</fullName>
    </recommendedName>
</protein>
<dbReference type="AlphaFoldDB" id="A0A5Q2RKH5"/>
<dbReference type="KEGG" id="atq:GH723_04160"/>
<dbReference type="SUPFAM" id="SSF56024">
    <property type="entry name" value="Phospholipase D/nuclease"/>
    <property type="match status" value="1"/>
</dbReference>
<dbReference type="InterPro" id="IPR001736">
    <property type="entry name" value="PLipase_D/transphosphatidylase"/>
</dbReference>
<evidence type="ECO:0000313" key="2">
    <source>
        <dbReference type="EMBL" id="QGG94360.1"/>
    </source>
</evidence>
<organism evidence="2 3">
    <name type="scientific">Actinomarinicola tropica</name>
    <dbReference type="NCBI Taxonomy" id="2789776"/>
    <lineage>
        <taxon>Bacteria</taxon>
        <taxon>Bacillati</taxon>
        <taxon>Actinomycetota</taxon>
        <taxon>Acidimicrobiia</taxon>
        <taxon>Acidimicrobiales</taxon>
        <taxon>Iamiaceae</taxon>
        <taxon>Actinomarinicola</taxon>
    </lineage>
</organism>
<dbReference type="PROSITE" id="PS50035">
    <property type="entry name" value="PLD"/>
    <property type="match status" value="1"/>
</dbReference>
<dbReference type="GO" id="GO:0003824">
    <property type="term" value="F:catalytic activity"/>
    <property type="evidence" value="ECO:0007669"/>
    <property type="project" value="InterPro"/>
</dbReference>
<dbReference type="Proteomes" id="UP000334019">
    <property type="component" value="Chromosome"/>
</dbReference>
<accession>A0A5Q2RKH5</accession>
<proteinExistence type="predicted"/>
<dbReference type="RefSeq" id="WP_153758466.1">
    <property type="nucleotide sequence ID" value="NZ_CP045851.1"/>
</dbReference>
<name>A0A5Q2RKH5_9ACTN</name>